<dbReference type="GO" id="GO:0005524">
    <property type="term" value="F:ATP binding"/>
    <property type="evidence" value="ECO:0007669"/>
    <property type="project" value="UniProtKB-UniRule"/>
</dbReference>
<dbReference type="RefSeq" id="WP_091514256.1">
    <property type="nucleotide sequence ID" value="NZ_FNFH01000004.1"/>
</dbReference>
<dbReference type="GO" id="GO:0018169">
    <property type="term" value="F:ribosomal S6-glutamic acid ligase activity"/>
    <property type="evidence" value="ECO:0007669"/>
    <property type="project" value="TreeGrafter"/>
</dbReference>
<dbReference type="InterPro" id="IPR011095">
    <property type="entry name" value="Dala_Dala_lig_C"/>
</dbReference>
<dbReference type="AlphaFoldDB" id="A0A1G9C0J2"/>
<dbReference type="GO" id="GO:0046872">
    <property type="term" value="F:metal ion binding"/>
    <property type="evidence" value="ECO:0007669"/>
    <property type="project" value="InterPro"/>
</dbReference>
<dbReference type="EMBL" id="FNFH01000004">
    <property type="protein sequence ID" value="SDK45239.1"/>
    <property type="molecule type" value="Genomic_DNA"/>
</dbReference>
<dbReference type="SUPFAM" id="SSF56059">
    <property type="entry name" value="Glutathione synthetase ATP-binding domain-like"/>
    <property type="match status" value="1"/>
</dbReference>
<dbReference type="Gene3D" id="3.30.1490.20">
    <property type="entry name" value="ATP-grasp fold, A domain"/>
    <property type="match status" value="1"/>
</dbReference>
<evidence type="ECO:0000259" key="4">
    <source>
        <dbReference type="PROSITE" id="PS50975"/>
    </source>
</evidence>
<proteinExistence type="predicted"/>
<dbReference type="GO" id="GO:0005737">
    <property type="term" value="C:cytoplasm"/>
    <property type="evidence" value="ECO:0007669"/>
    <property type="project" value="TreeGrafter"/>
</dbReference>
<evidence type="ECO:0000256" key="1">
    <source>
        <dbReference type="ARBA" id="ARBA00022598"/>
    </source>
</evidence>
<reference evidence="6" key="1">
    <citation type="submission" date="2016-10" db="EMBL/GenBank/DDBJ databases">
        <authorList>
            <person name="Varghese N."/>
            <person name="Submissions S."/>
        </authorList>
    </citation>
    <scope>NUCLEOTIDE SEQUENCE [LARGE SCALE GENOMIC DNA]</scope>
    <source>
        <strain evidence="6">CGMCC 1.10658</strain>
    </source>
</reference>
<gene>
    <name evidence="5" type="ORF">SAMN05216212_2434</name>
</gene>
<dbReference type="Proteomes" id="UP000199305">
    <property type="component" value="Unassembled WGS sequence"/>
</dbReference>
<keyword evidence="2" id="KW-0464">Manganese</keyword>
<keyword evidence="3" id="KW-0547">Nucleotide-binding</keyword>
<dbReference type="Pfam" id="PF07478">
    <property type="entry name" value="Dala_Dala_lig_C"/>
    <property type="match status" value="1"/>
</dbReference>
<dbReference type="InterPro" id="IPR025839">
    <property type="entry name" value="RLAN_dom"/>
</dbReference>
<dbReference type="OrthoDB" id="9800957at2"/>
<dbReference type="InterPro" id="IPR011761">
    <property type="entry name" value="ATP-grasp"/>
</dbReference>
<evidence type="ECO:0000256" key="3">
    <source>
        <dbReference type="PROSITE-ProRule" id="PRU00409"/>
    </source>
</evidence>
<accession>A0A1G9C0J2</accession>
<dbReference type="GO" id="GO:0008716">
    <property type="term" value="F:D-alanine-D-alanine ligase activity"/>
    <property type="evidence" value="ECO:0007669"/>
    <property type="project" value="InterPro"/>
</dbReference>
<dbReference type="InterPro" id="IPR013815">
    <property type="entry name" value="ATP_grasp_subdomain_1"/>
</dbReference>
<evidence type="ECO:0000256" key="2">
    <source>
        <dbReference type="ARBA" id="ARBA00023211"/>
    </source>
</evidence>
<dbReference type="PROSITE" id="PS50975">
    <property type="entry name" value="ATP_GRASP"/>
    <property type="match status" value="1"/>
</dbReference>
<dbReference type="PANTHER" id="PTHR21621:SF0">
    <property type="entry name" value="BETA-CITRYLGLUTAMATE SYNTHASE B-RELATED"/>
    <property type="match status" value="1"/>
</dbReference>
<sequence length="499" mass="56480">MSRVLLVIDQPSDWAPYYPSERVITFADYLQLPARQQRTRVINLCAGYDYRSEGYYCSLLAEARGHRVLPSVRTLNDLALPQLYRLQLGSVLPALGRLRTPEEGAAELVVKSFFGQCEDPLLQPLARLLFDRFPCPILEIHLTWDGSWQIADLRLCSHRELDDAGETRFAEALDRFSNQVWRPRQKSESSRYDLAILVNPEEALPPSDQAALKKFANAGRELGFSVELITPADYLRLPEFDALFIRETTAIDHHTYRFAKKAEAEGLVVLDDPTSILRCTNKIYLADLFAHHRVPAPRTRILRRGDNDGLAAAVAELGLPMVIKIPDGSFSRGVVKVKTAEELQERAGELFAESSLLLAQEFLYTEFDWRIGVLDNRPLYACRYYMAKNHWQIYNHDRKKNSSGSFTTLPTFEVPRAVLQAALKATRPIGNGFYGVDVKESAGRAYVIEVNDNPSIDSGVEDKYLGGELYRLVMEEFLRRLDVRRSGHGSARTTARPVS</sequence>
<dbReference type="Pfam" id="PF14401">
    <property type="entry name" value="RLAN"/>
    <property type="match status" value="1"/>
</dbReference>
<protein>
    <submittedName>
        <fullName evidence="5">Glutathione synthase/RimK-type ligase, ATP-grasp superfamily</fullName>
    </submittedName>
</protein>
<dbReference type="PANTHER" id="PTHR21621">
    <property type="entry name" value="RIBOSOMAL PROTEIN S6 MODIFICATION PROTEIN"/>
    <property type="match status" value="1"/>
</dbReference>
<dbReference type="GO" id="GO:0009432">
    <property type="term" value="P:SOS response"/>
    <property type="evidence" value="ECO:0007669"/>
    <property type="project" value="TreeGrafter"/>
</dbReference>
<dbReference type="STRING" id="658219.SAMN05216212_2434"/>
<keyword evidence="1 5" id="KW-0436">Ligase</keyword>
<keyword evidence="3" id="KW-0067">ATP-binding</keyword>
<evidence type="ECO:0000313" key="6">
    <source>
        <dbReference type="Proteomes" id="UP000199305"/>
    </source>
</evidence>
<keyword evidence="6" id="KW-1185">Reference proteome</keyword>
<dbReference type="Gene3D" id="3.30.470.20">
    <property type="entry name" value="ATP-grasp fold, B domain"/>
    <property type="match status" value="1"/>
</dbReference>
<organism evidence="5 6">
    <name type="scientific">Microbulbifer yueqingensis</name>
    <dbReference type="NCBI Taxonomy" id="658219"/>
    <lineage>
        <taxon>Bacteria</taxon>
        <taxon>Pseudomonadati</taxon>
        <taxon>Pseudomonadota</taxon>
        <taxon>Gammaproteobacteria</taxon>
        <taxon>Cellvibrionales</taxon>
        <taxon>Microbulbiferaceae</taxon>
        <taxon>Microbulbifer</taxon>
    </lineage>
</organism>
<evidence type="ECO:0000313" key="5">
    <source>
        <dbReference type="EMBL" id="SDK45239.1"/>
    </source>
</evidence>
<feature type="domain" description="ATP-grasp" evidence="4">
    <location>
        <begin position="286"/>
        <end position="478"/>
    </location>
</feature>
<name>A0A1G9C0J2_9GAMM</name>